<reference evidence="2" key="1">
    <citation type="journal article" date="2012" name="Nat. Biotechnol.">
        <title>Reference genome sequence of the model plant Setaria.</title>
        <authorList>
            <person name="Bennetzen J.L."/>
            <person name="Schmutz J."/>
            <person name="Wang H."/>
            <person name="Percifield R."/>
            <person name="Hawkins J."/>
            <person name="Pontaroli A.C."/>
            <person name="Estep M."/>
            <person name="Feng L."/>
            <person name="Vaughn J.N."/>
            <person name="Grimwood J."/>
            <person name="Jenkins J."/>
            <person name="Barry K."/>
            <person name="Lindquist E."/>
            <person name="Hellsten U."/>
            <person name="Deshpande S."/>
            <person name="Wang X."/>
            <person name="Wu X."/>
            <person name="Mitros T."/>
            <person name="Triplett J."/>
            <person name="Yang X."/>
            <person name="Ye C.Y."/>
            <person name="Mauro-Herrera M."/>
            <person name="Wang L."/>
            <person name="Li P."/>
            <person name="Sharma M."/>
            <person name="Sharma R."/>
            <person name="Ronald P.C."/>
            <person name="Panaud O."/>
            <person name="Kellogg E.A."/>
            <person name="Brutnell T.P."/>
            <person name="Doust A.N."/>
            <person name="Tuskan G.A."/>
            <person name="Rokhsar D."/>
            <person name="Devos K.M."/>
        </authorList>
    </citation>
    <scope>NUCLEOTIDE SEQUENCE [LARGE SCALE GENOMIC DNA]</scope>
    <source>
        <strain evidence="2">Yugu1</strain>
    </source>
</reference>
<evidence type="ECO:0000256" key="1">
    <source>
        <dbReference type="SAM" id="MobiDB-lite"/>
    </source>
</evidence>
<evidence type="ECO:0000313" key="2">
    <source>
        <dbReference type="EMBL" id="RCV34962.1"/>
    </source>
</evidence>
<reference evidence="2" key="2">
    <citation type="submission" date="2015-07" db="EMBL/GenBank/DDBJ databases">
        <authorList>
            <person name="Noorani M."/>
        </authorList>
    </citation>
    <scope>NUCLEOTIDE SEQUENCE</scope>
    <source>
        <strain evidence="2">Yugu1</strain>
    </source>
</reference>
<dbReference type="AlphaFoldDB" id="A0A368RXQ8"/>
<gene>
    <name evidence="2" type="ORF">SETIT_7G200600v2</name>
</gene>
<dbReference type="EMBL" id="CM003534">
    <property type="protein sequence ID" value="RCV34962.1"/>
    <property type="molecule type" value="Genomic_DNA"/>
</dbReference>
<feature type="region of interest" description="Disordered" evidence="1">
    <location>
        <begin position="101"/>
        <end position="136"/>
    </location>
</feature>
<name>A0A368RXQ8_SETIT</name>
<feature type="compositionally biased region" description="Basic residues" evidence="1">
    <location>
        <begin position="116"/>
        <end position="126"/>
    </location>
</feature>
<proteinExistence type="predicted"/>
<organism evidence="2">
    <name type="scientific">Setaria italica</name>
    <name type="common">Foxtail millet</name>
    <name type="synonym">Panicum italicum</name>
    <dbReference type="NCBI Taxonomy" id="4555"/>
    <lineage>
        <taxon>Eukaryota</taxon>
        <taxon>Viridiplantae</taxon>
        <taxon>Streptophyta</taxon>
        <taxon>Embryophyta</taxon>
        <taxon>Tracheophyta</taxon>
        <taxon>Spermatophyta</taxon>
        <taxon>Magnoliopsida</taxon>
        <taxon>Liliopsida</taxon>
        <taxon>Poales</taxon>
        <taxon>Poaceae</taxon>
        <taxon>PACMAD clade</taxon>
        <taxon>Panicoideae</taxon>
        <taxon>Panicodae</taxon>
        <taxon>Paniceae</taxon>
        <taxon>Cenchrinae</taxon>
        <taxon>Setaria</taxon>
    </lineage>
</organism>
<feature type="compositionally biased region" description="Low complexity" evidence="1">
    <location>
        <begin position="104"/>
        <end position="115"/>
    </location>
</feature>
<protein>
    <submittedName>
        <fullName evidence="2">Uncharacterized protein</fullName>
    </submittedName>
</protein>
<accession>A0A368RXQ8</accession>
<sequence>MTARRSGSPAVVGRPELGLSCAAAAARTSGYPVRPRPPGAPALPNCRRDCSELEFPNRRWPPEPRPLSRRCGRPELTHSQIRPCCRELGEQGFLLHVGNRVLDPAPSSSLSASSHGHGRSQRRSSRARGVDRARPP</sequence>